<dbReference type="STRING" id="1298851.TST_0352"/>
<dbReference type="GO" id="GO:0030527">
    <property type="term" value="F:structural constituent of chromatin"/>
    <property type="evidence" value="ECO:0007669"/>
    <property type="project" value="InterPro"/>
</dbReference>
<gene>
    <name evidence="4" type="ORF">TST_0352</name>
</gene>
<comment type="similarity">
    <text evidence="1 3">Belongs to the bacterial histone-like protein family.</text>
</comment>
<protein>
    <submittedName>
        <fullName evidence="4">DNA-binding protein HU-beta</fullName>
    </submittedName>
</protein>
<accession>A0A0S3QS55</accession>
<dbReference type="Pfam" id="PF00216">
    <property type="entry name" value="Bac_DNA_binding"/>
    <property type="match status" value="1"/>
</dbReference>
<evidence type="ECO:0000256" key="2">
    <source>
        <dbReference type="ARBA" id="ARBA00023125"/>
    </source>
</evidence>
<organism evidence="4 5">
    <name type="scientific">Thermosulfidibacter takaii (strain DSM 17441 / JCM 13301 / NBRC 103674 / ABI70S6)</name>
    <dbReference type="NCBI Taxonomy" id="1298851"/>
    <lineage>
        <taxon>Bacteria</taxon>
        <taxon>Pseudomonadati</taxon>
        <taxon>Thermosulfidibacterota</taxon>
        <taxon>Thermosulfidibacteria</taxon>
        <taxon>Thermosulfidibacterales</taxon>
        <taxon>Thermosulfidibacteraceae</taxon>
    </lineage>
</organism>
<dbReference type="AlphaFoldDB" id="A0A0S3QS55"/>
<evidence type="ECO:0000256" key="1">
    <source>
        <dbReference type="ARBA" id="ARBA00010529"/>
    </source>
</evidence>
<dbReference type="RefSeq" id="WP_068549082.1">
    <property type="nucleotide sequence ID" value="NZ_AP013035.1"/>
</dbReference>
<dbReference type="PANTHER" id="PTHR33175">
    <property type="entry name" value="DNA-BINDING PROTEIN HU"/>
    <property type="match status" value="1"/>
</dbReference>
<dbReference type="OrthoDB" id="9799835at2"/>
<dbReference type="PANTHER" id="PTHR33175:SF2">
    <property type="entry name" value="INTEGRATION HOST FACTOR SUBUNIT ALPHA"/>
    <property type="match status" value="1"/>
</dbReference>
<dbReference type="KEGG" id="ttk:TST_0352"/>
<dbReference type="SMART" id="SM00411">
    <property type="entry name" value="BHL"/>
    <property type="match status" value="1"/>
</dbReference>
<dbReference type="PRINTS" id="PR01727">
    <property type="entry name" value="DNABINDINGHU"/>
</dbReference>
<evidence type="ECO:0000313" key="5">
    <source>
        <dbReference type="Proteomes" id="UP000063234"/>
    </source>
</evidence>
<dbReference type="GO" id="GO:0003677">
    <property type="term" value="F:DNA binding"/>
    <property type="evidence" value="ECO:0007669"/>
    <property type="project" value="UniProtKB-KW"/>
</dbReference>
<dbReference type="InterPro" id="IPR000119">
    <property type="entry name" value="Hist_DNA-bd"/>
</dbReference>
<dbReference type="Gene3D" id="4.10.520.10">
    <property type="entry name" value="IHF-like DNA-binding proteins"/>
    <property type="match status" value="1"/>
</dbReference>
<dbReference type="GO" id="GO:0005829">
    <property type="term" value="C:cytosol"/>
    <property type="evidence" value="ECO:0007669"/>
    <property type="project" value="TreeGrafter"/>
</dbReference>
<evidence type="ECO:0000256" key="3">
    <source>
        <dbReference type="RuleBase" id="RU003939"/>
    </source>
</evidence>
<reference evidence="5" key="1">
    <citation type="journal article" date="2018" name="Science">
        <title>A primordial and reversible TCA cycle in a facultatively chemolithoautotrophic thermophile.</title>
        <authorList>
            <person name="Nunoura T."/>
            <person name="Chikaraishi Y."/>
            <person name="Izaki R."/>
            <person name="Suwa T."/>
            <person name="Sato T."/>
            <person name="Harada T."/>
            <person name="Mori K."/>
            <person name="Kato Y."/>
            <person name="Miyazaki M."/>
            <person name="Shimamura S."/>
            <person name="Yanagawa K."/>
            <person name="Shuto A."/>
            <person name="Ohkouchi N."/>
            <person name="Fujita N."/>
            <person name="Takaki Y."/>
            <person name="Atomi H."/>
            <person name="Takai K."/>
        </authorList>
    </citation>
    <scope>NUCLEOTIDE SEQUENCE [LARGE SCALE GENOMIC DNA]</scope>
    <source>
        <strain evidence="5">DSM 17441 / JCM 13301 / NBRC 103674 / ABI70S6</strain>
    </source>
</reference>
<keyword evidence="2 4" id="KW-0238">DNA-binding</keyword>
<proteinExistence type="inferred from homology"/>
<sequence>MVKADLVERVAEVTGLPKVKCKEIVDGILDEIFNALVRGERVSIRRFGTFEVVRSNRTKGRNLQTGEEIYVEPKNVVRFRPSRQIRKVIE</sequence>
<keyword evidence="5" id="KW-1185">Reference proteome</keyword>
<evidence type="ECO:0000313" key="4">
    <source>
        <dbReference type="EMBL" id="BAT71160.1"/>
    </source>
</evidence>
<dbReference type="InterPro" id="IPR010992">
    <property type="entry name" value="IHF-like_DNA-bd_dom_sf"/>
</dbReference>
<dbReference type="SUPFAM" id="SSF47729">
    <property type="entry name" value="IHF-like DNA-binding proteins"/>
    <property type="match status" value="1"/>
</dbReference>
<name>A0A0S3QS55_THET7</name>
<dbReference type="Proteomes" id="UP000063234">
    <property type="component" value="Chromosome"/>
</dbReference>
<dbReference type="EMBL" id="AP013035">
    <property type="protein sequence ID" value="BAT71160.1"/>
    <property type="molecule type" value="Genomic_DNA"/>
</dbReference>